<keyword evidence="6" id="KW-0686">Riboflavin biosynthesis</keyword>
<evidence type="ECO:0000256" key="1">
    <source>
        <dbReference type="ARBA" id="ARBA00000968"/>
    </source>
</evidence>
<dbReference type="EC" id="2.5.1.9" evidence="4 9"/>
<evidence type="ECO:0000313" key="15">
    <source>
        <dbReference type="EMBL" id="SQA17287.1"/>
    </source>
</evidence>
<dbReference type="PROSITE" id="PS51177">
    <property type="entry name" value="LUMAZINE_BIND"/>
    <property type="match status" value="2"/>
</dbReference>
<evidence type="ECO:0000256" key="5">
    <source>
        <dbReference type="ARBA" id="ARBA00013950"/>
    </source>
</evidence>
<dbReference type="GO" id="GO:0009231">
    <property type="term" value="P:riboflavin biosynthetic process"/>
    <property type="evidence" value="ECO:0007669"/>
    <property type="project" value="UniProtKB-KW"/>
</dbReference>
<dbReference type="InterPro" id="IPR023366">
    <property type="entry name" value="ATP_synth_asu-like_sf"/>
</dbReference>
<name>A0A0H1N964_STRAG</name>
<dbReference type="InterPro" id="IPR026017">
    <property type="entry name" value="Lumazine-bd_dom"/>
</dbReference>
<evidence type="ECO:0000313" key="19">
    <source>
        <dbReference type="Proteomes" id="UP000035346"/>
    </source>
</evidence>
<evidence type="ECO:0000313" key="22">
    <source>
        <dbReference type="Proteomes" id="UP000255140"/>
    </source>
</evidence>
<evidence type="ECO:0000256" key="2">
    <source>
        <dbReference type="ARBA" id="ARBA00002803"/>
    </source>
</evidence>
<comment type="pathway">
    <text evidence="3">Cofactor biosynthesis; riboflavin biosynthesis; riboflavin from 2-hydroxy-3-oxobutyl phosphate and 5-amino-6-(D-ribitylamino)uracil: step 2/2.</text>
</comment>
<dbReference type="PANTHER" id="PTHR21098:SF12">
    <property type="entry name" value="RIBOFLAVIN SYNTHASE"/>
    <property type="match status" value="1"/>
</dbReference>
<dbReference type="RefSeq" id="WP_000493859.1">
    <property type="nucleotide sequence ID" value="NZ_AP018935.1"/>
</dbReference>
<feature type="domain" description="Lumazine-binding" evidence="11">
    <location>
        <begin position="97"/>
        <end position="193"/>
    </location>
</feature>
<comment type="caution">
    <text evidence="16">The sequence shown here is derived from an EMBL/GenBank/DDBJ whole genome shotgun (WGS) entry which is preliminary data.</text>
</comment>
<dbReference type="NCBIfam" id="NF009566">
    <property type="entry name" value="PRK13020.1"/>
    <property type="match status" value="1"/>
</dbReference>
<dbReference type="Proteomes" id="UP000035346">
    <property type="component" value="Unassembled WGS sequence"/>
</dbReference>
<dbReference type="AlphaFoldDB" id="A0A0H1N964"/>
<comment type="function">
    <text evidence="2">Catalyzes the dismutation of two molecules of 6,7-dimethyl-8-ribityllumazine, resulting in the formation of riboflavin and 5-amino-6-(D-ribitylamino)uracil.</text>
</comment>
<evidence type="ECO:0000259" key="11">
    <source>
        <dbReference type="PROSITE" id="PS51177"/>
    </source>
</evidence>
<sequence>MFTGIIEEMGQVSRIRNGIKSQQLSIDAPKLVPLLRKGDSVAVNGVCLTVLDKSETAFIADVMPESMMRTSLAALRLHSKVNLELALRSDSRLGGHFVLGHVDGVGKIEKIQKDDIAVRFSIDAPPSIMSYIIEKGSVALDGISLTVVSFTEHSFEVSVIPHTMAQTNLSLKKVGDLLNIEVDVLGKYAEKFLAPTNRTNHTSSVMDWSFLSENGY</sequence>
<dbReference type="InterPro" id="IPR001783">
    <property type="entry name" value="Lumazine-bd"/>
</dbReference>
<dbReference type="OMA" id="HFVTGHV"/>
<dbReference type="KEGG" id="sagc:DN94_03510"/>
<dbReference type="EMBL" id="UAVB01000001">
    <property type="protein sequence ID" value="SQA17287.1"/>
    <property type="molecule type" value="Genomic_DNA"/>
</dbReference>
<comment type="catalytic activity">
    <reaction evidence="1">
        <text>2 6,7-dimethyl-8-(1-D-ribityl)lumazine + H(+) = 5-amino-6-(D-ribitylamino)uracil + riboflavin</text>
        <dbReference type="Rhea" id="RHEA:20772"/>
        <dbReference type="ChEBI" id="CHEBI:15378"/>
        <dbReference type="ChEBI" id="CHEBI:15934"/>
        <dbReference type="ChEBI" id="CHEBI:57986"/>
        <dbReference type="ChEBI" id="CHEBI:58201"/>
        <dbReference type="EC" id="2.5.1.9"/>
    </reaction>
</comment>
<reference evidence="18 19" key="1">
    <citation type="journal article" date="2015" name="PLoS ONE">
        <title>Genomic analysis reveals the molecular basis for capsule loss in the group B streptococcus population.</title>
        <authorList>
            <consortium name="DEVANI Consortium"/>
            <person name="Rosini R."/>
            <person name="Campisi E."/>
            <person name="De Chiara M."/>
            <person name="Tettelin H."/>
            <person name="Rinaudo D."/>
            <person name="Toniolo C."/>
            <person name="Metruccio M."/>
            <person name="Guidotti S."/>
            <person name="Sorensen U.B."/>
            <person name="Kilian M."/>
            <person name="Ramirez M."/>
            <person name="Janulczyk R."/>
            <person name="Donati C."/>
            <person name="Grandi G."/>
            <person name="Margarit I."/>
        </authorList>
    </citation>
    <scope>NUCLEOTIDE SEQUENCE [LARGE SCALE GENOMIC DNA]</scope>
    <source>
        <strain evidence="13 19">DK-B-USS-215</strain>
        <strain evidence="12 18">ES-PW-063</strain>
    </source>
</reference>
<evidence type="ECO:0000313" key="16">
    <source>
        <dbReference type="EMBL" id="SUN14781.1"/>
    </source>
</evidence>
<dbReference type="Proteomes" id="UP000250200">
    <property type="component" value="Unassembled WGS sequence"/>
</dbReference>
<dbReference type="FunFam" id="2.40.30.20:FF:000004">
    <property type="entry name" value="Riboflavin synthase, alpha subunit"/>
    <property type="match status" value="1"/>
</dbReference>
<organism evidence="16 21">
    <name type="scientific">Streptococcus agalactiae</name>
    <dbReference type="NCBI Taxonomy" id="1311"/>
    <lineage>
        <taxon>Bacteria</taxon>
        <taxon>Bacillati</taxon>
        <taxon>Bacillota</taxon>
        <taxon>Bacilli</taxon>
        <taxon>Lactobacillales</taxon>
        <taxon>Streptococcaceae</taxon>
        <taxon>Streptococcus</taxon>
    </lineage>
</organism>
<proteinExistence type="predicted"/>
<evidence type="ECO:0000256" key="9">
    <source>
        <dbReference type="NCBIfam" id="TIGR00187"/>
    </source>
</evidence>
<dbReference type="Pfam" id="PF00677">
    <property type="entry name" value="Lum_binding"/>
    <property type="match status" value="2"/>
</dbReference>
<protein>
    <recommendedName>
        <fullName evidence="5 9">Riboflavin synthase</fullName>
        <ecNumber evidence="4 9">2.5.1.9</ecNumber>
    </recommendedName>
</protein>
<dbReference type="EMBL" id="LBKL01000026">
    <property type="protein sequence ID" value="KLL43765.1"/>
    <property type="molecule type" value="Genomic_DNA"/>
</dbReference>
<evidence type="ECO:0000256" key="6">
    <source>
        <dbReference type="ARBA" id="ARBA00022619"/>
    </source>
</evidence>
<dbReference type="Gene3D" id="2.40.30.20">
    <property type="match status" value="2"/>
</dbReference>
<dbReference type="Proteomes" id="UP000256718">
    <property type="component" value="Unassembled WGS sequence"/>
</dbReference>
<dbReference type="NCBIfam" id="NF006767">
    <property type="entry name" value="PRK09289.1"/>
    <property type="match status" value="1"/>
</dbReference>
<dbReference type="EMBL" id="QHGZ01000154">
    <property type="protein sequence ID" value="RDY81610.1"/>
    <property type="molecule type" value="Genomic_DNA"/>
</dbReference>
<dbReference type="PANTHER" id="PTHR21098">
    <property type="entry name" value="RIBOFLAVIN SYNTHASE ALPHA CHAIN"/>
    <property type="match status" value="1"/>
</dbReference>
<feature type="domain" description="Lumazine-binding" evidence="11">
    <location>
        <begin position="1"/>
        <end position="96"/>
    </location>
</feature>
<evidence type="ECO:0000313" key="23">
    <source>
        <dbReference type="Proteomes" id="UP000256718"/>
    </source>
</evidence>
<gene>
    <name evidence="16" type="primary">ribE</name>
    <name evidence="14" type="ORF">C4618_06985</name>
    <name evidence="15" type="ORF">NCTC8181_00207</name>
    <name evidence="16" type="ORF">NCTC8185_02081</name>
    <name evidence="17" type="ORF">NCTC9828_01827</name>
    <name evidence="13" type="ORF">WA04_01945</name>
    <name evidence="12" type="ORF">WA45_08585</name>
</gene>
<dbReference type="Proteomes" id="UP000035174">
    <property type="component" value="Unassembled WGS sequence"/>
</dbReference>
<dbReference type="CDD" id="cd00402">
    <property type="entry name" value="Riboflavin_synthase_like"/>
    <property type="match status" value="1"/>
</dbReference>
<dbReference type="InterPro" id="IPR017938">
    <property type="entry name" value="Riboflavin_synthase-like_b-brl"/>
</dbReference>
<dbReference type="KEGG" id="sags:SaSA20_0623"/>
<dbReference type="EMBL" id="LCVB01000032">
    <property type="protein sequence ID" value="KLJ28322.1"/>
    <property type="molecule type" value="Genomic_DNA"/>
</dbReference>
<feature type="repeat" description="Lumazine-binding" evidence="10">
    <location>
        <begin position="1"/>
        <end position="96"/>
    </location>
</feature>
<evidence type="ECO:0000313" key="21">
    <source>
        <dbReference type="Proteomes" id="UP000254076"/>
    </source>
</evidence>
<keyword evidence="8" id="KW-0677">Repeat</keyword>
<dbReference type="NCBIfam" id="TIGR00187">
    <property type="entry name" value="ribE"/>
    <property type="match status" value="1"/>
</dbReference>
<dbReference type="KEGG" id="sagl:GBS222_0620"/>
<evidence type="ECO:0000256" key="7">
    <source>
        <dbReference type="ARBA" id="ARBA00022679"/>
    </source>
</evidence>
<evidence type="ECO:0000256" key="8">
    <source>
        <dbReference type="ARBA" id="ARBA00022737"/>
    </source>
</evidence>
<dbReference type="SUPFAM" id="SSF63380">
    <property type="entry name" value="Riboflavin synthase domain-like"/>
    <property type="match status" value="2"/>
</dbReference>
<dbReference type="EMBL" id="UHEQ01000004">
    <property type="protein sequence ID" value="SUN14781.1"/>
    <property type="molecule type" value="Genomic_DNA"/>
</dbReference>
<feature type="repeat" description="Lumazine-binding" evidence="10">
    <location>
        <begin position="97"/>
        <end position="193"/>
    </location>
</feature>
<reference evidence="14 23" key="2">
    <citation type="journal article" date="2018" name="Emerg. Microbes Infect.">
        <title>Phenotypic and molecular analysis of nontypeable Group B streptococci: identification of cps2a and hybrid cps2a/cps5 Group B streptococcal capsule gene clusters.</title>
        <authorList>
            <person name="Alhhazmi A."/>
            <person name="Tyrrell G.J."/>
        </authorList>
    </citation>
    <scope>NUCLEOTIDE SEQUENCE [LARGE SCALE GENOMIC DNA]</scope>
    <source>
        <strain evidence="14 23">PLGBS17</strain>
    </source>
</reference>
<evidence type="ECO:0000313" key="17">
    <source>
        <dbReference type="EMBL" id="SUN29542.1"/>
    </source>
</evidence>
<dbReference type="PIRSF" id="PIRSF000498">
    <property type="entry name" value="Riboflavin_syn_A"/>
    <property type="match status" value="1"/>
</dbReference>
<dbReference type="GO" id="GO:0004746">
    <property type="term" value="F:riboflavin synthase activity"/>
    <property type="evidence" value="ECO:0007669"/>
    <property type="project" value="UniProtKB-UniRule"/>
</dbReference>
<evidence type="ECO:0000313" key="14">
    <source>
        <dbReference type="EMBL" id="RDY81610.1"/>
    </source>
</evidence>
<reference evidence="20 21" key="3">
    <citation type="submission" date="2018-06" db="EMBL/GenBank/DDBJ databases">
        <authorList>
            <consortium name="Pathogen Informatics"/>
            <person name="Doyle S."/>
        </authorList>
    </citation>
    <scope>NUCLEOTIDE SEQUENCE [LARGE SCALE GENOMIC DNA]</scope>
    <source>
        <strain evidence="15 20">NCTC8181</strain>
        <strain evidence="16 21">NCTC8185</strain>
        <strain evidence="17 22">NCTC9828</strain>
    </source>
</reference>
<evidence type="ECO:0000313" key="13">
    <source>
        <dbReference type="EMBL" id="KLL43765.1"/>
    </source>
</evidence>
<keyword evidence="7 16" id="KW-0808">Transferase</keyword>
<dbReference type="Proteomes" id="UP000254076">
    <property type="component" value="Unassembled WGS sequence"/>
</dbReference>
<evidence type="ECO:0000313" key="12">
    <source>
        <dbReference type="EMBL" id="KLJ28322.1"/>
    </source>
</evidence>
<evidence type="ECO:0000256" key="10">
    <source>
        <dbReference type="PROSITE-ProRule" id="PRU00524"/>
    </source>
</evidence>
<evidence type="ECO:0000313" key="18">
    <source>
        <dbReference type="Proteomes" id="UP000035174"/>
    </source>
</evidence>
<evidence type="ECO:0000256" key="3">
    <source>
        <dbReference type="ARBA" id="ARBA00004887"/>
    </source>
</evidence>
<evidence type="ECO:0000313" key="20">
    <source>
        <dbReference type="Proteomes" id="UP000250200"/>
    </source>
</evidence>
<evidence type="ECO:0000256" key="4">
    <source>
        <dbReference type="ARBA" id="ARBA00012827"/>
    </source>
</evidence>
<accession>A0A0H1N964</accession>
<dbReference type="EMBL" id="UHEW01000005">
    <property type="protein sequence ID" value="SUN29542.1"/>
    <property type="molecule type" value="Genomic_DNA"/>
</dbReference>
<dbReference type="Proteomes" id="UP000255140">
    <property type="component" value="Unassembled WGS sequence"/>
</dbReference>